<keyword evidence="2" id="KW-1185">Reference proteome</keyword>
<proteinExistence type="predicted"/>
<evidence type="ECO:0000313" key="2">
    <source>
        <dbReference type="Proteomes" id="UP001214757"/>
    </source>
</evidence>
<protein>
    <submittedName>
        <fullName evidence="1">Uncharacterized protein</fullName>
    </submittedName>
</protein>
<gene>
    <name evidence="1" type="ORF">PSI22_21210</name>
</gene>
<reference evidence="1 2" key="1">
    <citation type="submission" date="2023-02" db="EMBL/GenBank/DDBJ databases">
        <title>Entomopathogenic bacteria.</title>
        <authorList>
            <person name="Machado R.A."/>
        </authorList>
    </citation>
    <scope>NUCLEOTIDE SEQUENCE [LARGE SCALE GENOMIC DNA]</scope>
    <source>
        <strain evidence="1 2">XENO-7</strain>
    </source>
</reference>
<sequence>MPIEYAVTGNNVLDDPTDRYTLENPEWDRSYPKYLAEECAEDYWSEHDGWEGMGRPIEITVFDDGESIGTFNIEIEFEPIFSATRRNDDH</sequence>
<evidence type="ECO:0000313" key="1">
    <source>
        <dbReference type="EMBL" id="MDC9624075.1"/>
    </source>
</evidence>
<dbReference type="Proteomes" id="UP001214757">
    <property type="component" value="Unassembled WGS sequence"/>
</dbReference>
<dbReference type="RefSeq" id="WP_273581458.1">
    <property type="nucleotide sequence ID" value="NZ_JAQRFO010000125.1"/>
</dbReference>
<dbReference type="EMBL" id="JAQRFO010000125">
    <property type="protein sequence ID" value="MDC9624075.1"/>
    <property type="molecule type" value="Genomic_DNA"/>
</dbReference>
<organism evidence="1 2">
    <name type="scientific">Xenorhabdus aichiensis</name>
    <dbReference type="NCBI Taxonomy" id="3025874"/>
    <lineage>
        <taxon>Bacteria</taxon>
        <taxon>Pseudomonadati</taxon>
        <taxon>Pseudomonadota</taxon>
        <taxon>Gammaproteobacteria</taxon>
        <taxon>Enterobacterales</taxon>
        <taxon>Morganellaceae</taxon>
        <taxon>Xenorhabdus</taxon>
    </lineage>
</organism>
<comment type="caution">
    <text evidence="1">The sequence shown here is derived from an EMBL/GenBank/DDBJ whole genome shotgun (WGS) entry which is preliminary data.</text>
</comment>
<accession>A0ABT5MAJ2</accession>
<name>A0ABT5MAJ2_9GAMM</name>